<comment type="caution">
    <text evidence="2">The sequence shown here is derived from an EMBL/GenBank/DDBJ whole genome shotgun (WGS) entry which is preliminary data.</text>
</comment>
<dbReference type="AlphaFoldDB" id="A0A2T0XC46"/>
<dbReference type="InterPro" id="IPR036869">
    <property type="entry name" value="J_dom_sf"/>
</dbReference>
<evidence type="ECO:0000256" key="1">
    <source>
        <dbReference type="SAM" id="MobiDB-lite"/>
    </source>
</evidence>
<name>A0A2T0XC46_9BURK</name>
<proteinExistence type="predicted"/>
<protein>
    <recommendedName>
        <fullName evidence="4">J domain-containing protein</fullName>
    </recommendedName>
</protein>
<feature type="region of interest" description="Disordered" evidence="1">
    <location>
        <begin position="166"/>
        <end position="185"/>
    </location>
</feature>
<sequence>MNSDIVVTRQESSPLSTEQHEFAALVDEAKSLADKTSALRALVDQHRVTFWGIVRPLQVRQAGLKRATIIMLDEKLSVEGLTAKQLRQIKRIICRTAKEFALKGDDEMRLLHDKHSEETLAELEKSQADEARSYFEQMMGEELDDEDEFENVDDVLHASIERMRKQAEAREKAKEKRRKRAGKSAIENGVAEDDFDTKASLRAIYRQLASALHPDREADPVKRIYKTSLMSEANTAYEQHDLFTLLQLQTKANLTEQQITASLSVEKIPALISLLEHRIQLLKRALRDIEIETVAEFVLPSAVSITAPSLKSHLKKTQLDLLSNITDLKADMVNMSTRIGLKRWLREQEELI</sequence>
<dbReference type="RefSeq" id="WP_106228546.1">
    <property type="nucleotide sequence ID" value="NZ_PVTV01000017.1"/>
</dbReference>
<evidence type="ECO:0008006" key="4">
    <source>
        <dbReference type="Google" id="ProtNLM"/>
    </source>
</evidence>
<evidence type="ECO:0000313" key="2">
    <source>
        <dbReference type="EMBL" id="PRY96479.1"/>
    </source>
</evidence>
<gene>
    <name evidence="2" type="ORF">BCM14_2719</name>
</gene>
<dbReference type="EMBL" id="PVTV01000017">
    <property type="protein sequence ID" value="PRY96479.1"/>
    <property type="molecule type" value="Genomic_DNA"/>
</dbReference>
<evidence type="ECO:0000313" key="3">
    <source>
        <dbReference type="Proteomes" id="UP000238308"/>
    </source>
</evidence>
<dbReference type="SUPFAM" id="SSF46565">
    <property type="entry name" value="Chaperone J-domain"/>
    <property type="match status" value="1"/>
</dbReference>
<reference evidence="2 3" key="1">
    <citation type="submission" date="2018-03" db="EMBL/GenBank/DDBJ databases">
        <title>Genomic Encyclopedia of Type Strains, Phase III (KMG-III): the genomes of soil and plant-associated and newly described type strains.</title>
        <authorList>
            <person name="Whitman W."/>
        </authorList>
    </citation>
    <scope>NUCLEOTIDE SEQUENCE [LARGE SCALE GENOMIC DNA]</scope>
    <source>
        <strain evidence="2 3">MWH-P2sevCIIIb</strain>
    </source>
</reference>
<organism evidence="2 3">
    <name type="scientific">Jezberella montanilacus</name>
    <dbReference type="NCBI Taxonomy" id="323426"/>
    <lineage>
        <taxon>Bacteria</taxon>
        <taxon>Pseudomonadati</taxon>
        <taxon>Pseudomonadota</taxon>
        <taxon>Betaproteobacteria</taxon>
        <taxon>Burkholderiales</taxon>
        <taxon>Alcaligenaceae</taxon>
        <taxon>Jezberella</taxon>
    </lineage>
</organism>
<dbReference type="OrthoDB" id="114754at2"/>
<dbReference type="Proteomes" id="UP000238308">
    <property type="component" value="Unassembled WGS sequence"/>
</dbReference>
<accession>A0A2T0XC46</accession>
<keyword evidence="3" id="KW-1185">Reference proteome</keyword>